<dbReference type="Proteomes" id="UP001177023">
    <property type="component" value="Unassembled WGS sequence"/>
</dbReference>
<evidence type="ECO:0000256" key="11">
    <source>
        <dbReference type="RuleBase" id="RU364130"/>
    </source>
</evidence>
<dbReference type="NCBIfam" id="TIGR00617">
    <property type="entry name" value="rpa1"/>
    <property type="match status" value="1"/>
</dbReference>
<reference evidence="15" key="1">
    <citation type="submission" date="2023-06" db="EMBL/GenBank/DDBJ databases">
        <authorList>
            <person name="Delattre M."/>
        </authorList>
    </citation>
    <scope>NUCLEOTIDE SEQUENCE</scope>
    <source>
        <strain evidence="15">AF72</strain>
    </source>
</reference>
<keyword evidence="4 11" id="KW-0479">Metal-binding</keyword>
<dbReference type="FunFam" id="2.40.50.140:FF:000041">
    <property type="entry name" value="Replication protein A subunit"/>
    <property type="match status" value="1"/>
</dbReference>
<accession>A0AA36CXL3</accession>
<comment type="subunit">
    <text evidence="10 11">Component of the heterotrimeric canonical replication protein A complex (RPA).</text>
</comment>
<evidence type="ECO:0000256" key="4">
    <source>
        <dbReference type="ARBA" id="ARBA00022723"/>
    </source>
</evidence>
<dbReference type="GO" id="GO:0008270">
    <property type="term" value="F:zinc ion binding"/>
    <property type="evidence" value="ECO:0007669"/>
    <property type="project" value="UniProtKB-KW"/>
</dbReference>
<dbReference type="GO" id="GO:0003677">
    <property type="term" value="F:DNA binding"/>
    <property type="evidence" value="ECO:0007669"/>
    <property type="project" value="UniProtKB-KW"/>
</dbReference>
<evidence type="ECO:0000256" key="8">
    <source>
        <dbReference type="ARBA" id="ARBA00023242"/>
    </source>
</evidence>
<dbReference type="GO" id="GO:0006281">
    <property type="term" value="P:DNA repair"/>
    <property type="evidence" value="ECO:0007669"/>
    <property type="project" value="InterPro"/>
</dbReference>
<evidence type="ECO:0000256" key="10">
    <source>
        <dbReference type="ARBA" id="ARBA00062035"/>
    </source>
</evidence>
<evidence type="ECO:0000259" key="13">
    <source>
        <dbReference type="Pfam" id="PF08646"/>
    </source>
</evidence>
<evidence type="ECO:0000256" key="2">
    <source>
        <dbReference type="ARBA" id="ARBA00005690"/>
    </source>
</evidence>
<dbReference type="InterPro" id="IPR031657">
    <property type="entry name" value="REPA_OB_2"/>
</dbReference>
<feature type="non-terminal residue" evidence="15">
    <location>
        <position position="644"/>
    </location>
</feature>
<dbReference type="InterPro" id="IPR004591">
    <property type="entry name" value="Rfa1"/>
</dbReference>
<evidence type="ECO:0000256" key="12">
    <source>
        <dbReference type="SAM" id="MobiDB-lite"/>
    </source>
</evidence>
<evidence type="ECO:0000259" key="14">
    <source>
        <dbReference type="Pfam" id="PF16900"/>
    </source>
</evidence>
<dbReference type="PANTHER" id="PTHR47165">
    <property type="entry name" value="OS03G0429900 PROTEIN"/>
    <property type="match status" value="1"/>
</dbReference>
<dbReference type="InterPro" id="IPR047192">
    <property type="entry name" value="Euk_RPA1_DBD_C"/>
</dbReference>
<dbReference type="CDD" id="cd04475">
    <property type="entry name" value="RPA1_DBD_B"/>
    <property type="match status" value="1"/>
</dbReference>
<sequence>MPAIVPADEIEQFQKYADENGRIQLSAGFFQKMFSRGGNETGYQILQIYQLKSNNQENFCGRARCSDGMFFTSCVYFDASLKEQLENDHMFDSTCSPLIAAKSYHFSKDTSLGGGLKTPIVITEYELIVKDSPRNESATNLPATVEAVKGYTGYHGNPAYVSLKLPNADQNDSFEESEPPRKPTAAPQIRHPPARQDSGGSATVTPIAAITPYINKWRILGKVTNKQDMRTITSAARGQMKVLNFDLTDDRGTTIRCASFSEVAEKVNQNIQLRNSYYLTNCTVRPANKQFNATGHDYELTIRNADDLVLCLDHEIPEPKLTLRPVLLDKLAQHTNQLVDVLALIDAVAPLNEFTAKSGNEVVKRDVSLIDDTGTMVTLTLWGDQAREFETNPGQVIGIHGARVKEFNGALSISAGQTMQWNPEMSRVHTLLDWWANARNYCQPTSISAGVSRGPRLERDLTLLGTATALNYGKDSEKGQYFSVVGFFRDIKQDNALYQACPNEGCQKKVIAEHNQYRCEKCNKVMDTFKWNMIVHAEIYDSTNLVWVSMFSKTGEQILGTTAQELGDLRENNQAEYEAVFQRILHVPYQFRLRAKAEFYNEEERMKYSVVSAEPVDWDTLKGCWERTLKQLKTVADAKEEMME</sequence>
<gene>
    <name evidence="15" type="ORF">MSPICULIGERA_LOCUS15506</name>
</gene>
<dbReference type="Pfam" id="PF08646">
    <property type="entry name" value="Rep_fac-A_C"/>
    <property type="match status" value="1"/>
</dbReference>
<feature type="domain" description="Replication protein A OB" evidence="14">
    <location>
        <begin position="334"/>
        <end position="420"/>
    </location>
</feature>
<dbReference type="EMBL" id="CATQJA010002648">
    <property type="protein sequence ID" value="CAJ0577228.1"/>
    <property type="molecule type" value="Genomic_DNA"/>
</dbReference>
<dbReference type="Gene3D" id="2.40.50.140">
    <property type="entry name" value="Nucleic acid-binding proteins"/>
    <property type="match status" value="3"/>
</dbReference>
<dbReference type="FunFam" id="2.40.50.140:FF:000064">
    <property type="entry name" value="Replication protein A subunit"/>
    <property type="match status" value="1"/>
</dbReference>
<dbReference type="PANTHER" id="PTHR47165:SF4">
    <property type="entry name" value="OS03G0429900 PROTEIN"/>
    <property type="match status" value="1"/>
</dbReference>
<keyword evidence="3 11" id="KW-0235">DNA replication</keyword>
<keyword evidence="16" id="KW-1185">Reference proteome</keyword>
<dbReference type="CDD" id="cd04474">
    <property type="entry name" value="RPA1_DBD_A"/>
    <property type="match status" value="1"/>
</dbReference>
<evidence type="ECO:0000256" key="7">
    <source>
        <dbReference type="ARBA" id="ARBA00023125"/>
    </source>
</evidence>
<organism evidence="15 16">
    <name type="scientific">Mesorhabditis spiculigera</name>
    <dbReference type="NCBI Taxonomy" id="96644"/>
    <lineage>
        <taxon>Eukaryota</taxon>
        <taxon>Metazoa</taxon>
        <taxon>Ecdysozoa</taxon>
        <taxon>Nematoda</taxon>
        <taxon>Chromadorea</taxon>
        <taxon>Rhabditida</taxon>
        <taxon>Rhabditina</taxon>
        <taxon>Rhabditomorpha</taxon>
        <taxon>Rhabditoidea</taxon>
        <taxon>Rhabditidae</taxon>
        <taxon>Mesorhabditinae</taxon>
        <taxon>Mesorhabditis</taxon>
    </lineage>
</organism>
<dbReference type="CDD" id="cd04476">
    <property type="entry name" value="RPA1_DBD_C"/>
    <property type="match status" value="1"/>
</dbReference>
<comment type="similarity">
    <text evidence="2 11">Belongs to the replication factor A protein 1 family.</text>
</comment>
<dbReference type="GO" id="GO:0006260">
    <property type="term" value="P:DNA replication"/>
    <property type="evidence" value="ECO:0007669"/>
    <property type="project" value="UniProtKB-KW"/>
</dbReference>
<dbReference type="InterPro" id="IPR013955">
    <property type="entry name" value="Rep_factor-A_C"/>
</dbReference>
<dbReference type="GO" id="GO:0006310">
    <property type="term" value="P:DNA recombination"/>
    <property type="evidence" value="ECO:0007669"/>
    <property type="project" value="InterPro"/>
</dbReference>
<evidence type="ECO:0000256" key="5">
    <source>
        <dbReference type="ARBA" id="ARBA00022771"/>
    </source>
</evidence>
<evidence type="ECO:0000256" key="6">
    <source>
        <dbReference type="ARBA" id="ARBA00022833"/>
    </source>
</evidence>
<dbReference type="SUPFAM" id="SSF50249">
    <property type="entry name" value="Nucleic acid-binding proteins"/>
    <property type="match status" value="3"/>
</dbReference>
<evidence type="ECO:0000313" key="16">
    <source>
        <dbReference type="Proteomes" id="UP001177023"/>
    </source>
</evidence>
<proteinExistence type="inferred from homology"/>
<comment type="function">
    <text evidence="9 11">As part of the heterotrimeric replication protein A complex (RPA/RP-A), binds and stabilizes single-stranded DNA intermediates, that form during DNA replication or upon DNA stress. It prevents their reannealing and in parallel, recruits and activates different proteins and complexes involved in DNA metabolism. Thereby, it plays an essential role both in DNA replication and the cellular response to DNA damage.</text>
</comment>
<protein>
    <recommendedName>
        <fullName evidence="11">Replication protein A subunit</fullName>
    </recommendedName>
</protein>
<keyword evidence="8 11" id="KW-0539">Nucleus</keyword>
<evidence type="ECO:0000256" key="3">
    <source>
        <dbReference type="ARBA" id="ARBA00022705"/>
    </source>
</evidence>
<name>A0AA36CXL3_9BILA</name>
<feature type="domain" description="Replication factor A C-terminal" evidence="13">
    <location>
        <begin position="481"/>
        <end position="619"/>
    </location>
</feature>
<keyword evidence="7 11" id="KW-0238">DNA-binding</keyword>
<evidence type="ECO:0000256" key="1">
    <source>
        <dbReference type="ARBA" id="ARBA00004123"/>
    </source>
</evidence>
<evidence type="ECO:0000256" key="9">
    <source>
        <dbReference type="ARBA" id="ARBA00058595"/>
    </source>
</evidence>
<dbReference type="Pfam" id="PF16900">
    <property type="entry name" value="REPA_OB_2"/>
    <property type="match status" value="1"/>
</dbReference>
<evidence type="ECO:0000313" key="15">
    <source>
        <dbReference type="EMBL" id="CAJ0577228.1"/>
    </source>
</evidence>
<keyword evidence="5 11" id="KW-0863">Zinc-finger</keyword>
<comment type="caution">
    <text evidence="15">The sequence shown here is derived from an EMBL/GenBank/DDBJ whole genome shotgun (WGS) entry which is preliminary data.</text>
</comment>
<keyword evidence="6 11" id="KW-0862">Zinc</keyword>
<feature type="region of interest" description="Disordered" evidence="12">
    <location>
        <begin position="169"/>
        <end position="202"/>
    </location>
</feature>
<dbReference type="FunFam" id="2.40.50.140:FF:000090">
    <property type="entry name" value="Replication protein A subunit"/>
    <property type="match status" value="1"/>
</dbReference>
<dbReference type="GO" id="GO:0005634">
    <property type="term" value="C:nucleus"/>
    <property type="evidence" value="ECO:0007669"/>
    <property type="project" value="UniProtKB-SubCell"/>
</dbReference>
<dbReference type="InterPro" id="IPR012340">
    <property type="entry name" value="NA-bd_OB-fold"/>
</dbReference>
<comment type="subcellular location">
    <subcellularLocation>
        <location evidence="1 11">Nucleus</location>
    </subcellularLocation>
</comment>
<dbReference type="AlphaFoldDB" id="A0AA36CXL3"/>